<dbReference type="InterPro" id="IPR025662">
    <property type="entry name" value="Sigma_54_int_dom_ATP-bd_1"/>
</dbReference>
<reference evidence="13 14" key="1">
    <citation type="journal article" date="2012" name="PLoS ONE">
        <title>Sequence and analysis of the genome of the pathogenic yeast Candida orthopsilosis.</title>
        <authorList>
            <person name="Riccombeni A."/>
            <person name="Vidanes G."/>
            <person name="Proux-Wera E."/>
            <person name="Wolfe K.H."/>
            <person name="Butler G."/>
        </authorList>
    </citation>
    <scope>NUCLEOTIDE SEQUENCE [LARGE SCALE GENOMIC DNA]</scope>
    <source>
        <strain evidence="13 14">Co 90-125</strain>
    </source>
</reference>
<dbReference type="SUPFAM" id="SSF52540">
    <property type="entry name" value="P-loop containing nucleoside triphosphate hydrolases"/>
    <property type="match status" value="6"/>
</dbReference>
<feature type="compositionally biased region" description="Low complexity" evidence="11">
    <location>
        <begin position="4323"/>
        <end position="4333"/>
    </location>
</feature>
<feature type="compositionally biased region" description="Basic and acidic residues" evidence="11">
    <location>
        <begin position="4113"/>
        <end position="4134"/>
    </location>
</feature>
<gene>
    <name evidence="13" type="ORF">CORT_0E00130</name>
</gene>
<evidence type="ECO:0000313" key="13">
    <source>
        <dbReference type="EMBL" id="CCG23604.1"/>
    </source>
</evidence>
<dbReference type="GO" id="GO:0005654">
    <property type="term" value="C:nucleoplasm"/>
    <property type="evidence" value="ECO:0007669"/>
    <property type="project" value="UniProtKB-SubCell"/>
</dbReference>
<feature type="compositionally biased region" description="Acidic residues" evidence="11">
    <location>
        <begin position="4138"/>
        <end position="4151"/>
    </location>
</feature>
<accession>H8X6J3</accession>
<evidence type="ECO:0000256" key="8">
    <source>
        <dbReference type="ARBA" id="ARBA00023186"/>
    </source>
</evidence>
<keyword evidence="7 10" id="KW-0067">ATP-binding</keyword>
<dbReference type="SMART" id="SM00382">
    <property type="entry name" value="AAA"/>
    <property type="match status" value="6"/>
</dbReference>
<proteinExistence type="inferred from homology"/>
<dbReference type="SUPFAM" id="SSF53300">
    <property type="entry name" value="vWA-like"/>
    <property type="match status" value="1"/>
</dbReference>
<comment type="subcellular location">
    <subcellularLocation>
        <location evidence="1">Nucleus</location>
        <location evidence="1">Nucleolus</location>
    </subcellularLocation>
    <subcellularLocation>
        <location evidence="2">Nucleus</location>
        <location evidence="2">Nucleoplasm</location>
    </subcellularLocation>
</comment>
<feature type="compositionally biased region" description="Basic and acidic residues" evidence="11">
    <location>
        <begin position="4237"/>
        <end position="4249"/>
    </location>
</feature>
<sequence length="4848" mass="548801">MTNDNIYLSLASIQDAYQTYRLSYPEKHLPEEPFFFQSGPSVNENLNHLSLYALRNPTIAYYCYKPIFLELVARLIQNASIFESEYSKSFSNNSVQRSVVFTALSTLLDIAPEFLNLFEHFLQNLNPWTKIDIANTLEVEGILLAYYRTIHFGSERFRQYINAEVIYRILESSGQSQVSKYLCVEILTIYLSASEQSRNEMLEKYVSDDELISKYDDESLNYRFLALSEAKRISNFKNLPEKEFSSDPTQECAIISPADLSSTVLVSVCGILVPRLARDAFREPSQIDFVPTRTSVHALKTLAVDIQLNQPVMLVGDSGSGKTFLINKLAHDLHCNDSIVKIHLGEQTDAKLLLGTYTSGDKPGTFQWNTGVLTSAVQEGKWVLVEDIDKAPTEILSILLSLLEKRTLSIPSRGEVIKAKNGFQLFSTVRLNEKNRTLPDLIGARFWKVINLETPNAEELKIVLSTKFPILSKLIDLIMSCYFEVLRFYNQKAFITLNKGSLPRIISTKDLIKFCSRIDKLLTLEGITQCDQPLETSVYDNIFAEAVSCFGSAIVEPQALELLAKFIGENFQVPQSRINHFISKHTPVFQTDTNVVKIGRATLKSGGKKSDSSSFARTNHALHLMEQIGVGISMAEPILLVGETGTGKTTIVQHVAKLLGKKLTVINVSQQTESGDLLGGYKPVNTKLIAVGVQEYFESLFLATFSEKKNERFNKVLLRCFNSGQWKNVLKLWTEAYKSAVDVLIRKEPHDDTDGAPRKKRKFKAVDPDFLLQKWNNFKQMLKDFEVTASTSDHSFVFNFVEGSLVKAIKNGDWLLLDEINLASSDTLESIADLLNDSSEQRSILLSERGDTEPIKVHPDFRLFGCMNPSTDVGKRDLPVSIRSKFTEIYVHSPDKDYQDLLRIIDKYIGRYSIGDDIVINDIAELYLKAKSLSESNKIVDGANQRPHFSVRTLTRTLIYVTDIVPIYGLRRSLYEGFCMTFLTLLDADSENLLKPEIIKYTVGKLKNMKSVMSQIPPPPSHDSGKFVQFKHYWMKHGPNEVIPQPNYIITPFVEKNLMNLVRATAGRRFPVLIQGPTSAGKTSMINYLANITGHKFVRINNHEHTDLQEYLGTYVSNSKGQLVFQEGILVEALRKGYWIVLDELNLAPTDVLEALNRLLDDNRELFIPETQEIVKPHPDFMLFATQNPPGLYGGRKVLSRAFRNRFLELHFDDIPQDELEIILQQRCQIAPSYAKRIVDVYKQLTVQRQSTRLFEQKNSFATLRDLFRWAQREAVGYEELAINGYMLLAERVRKEDEKKVVKEAIEKVMKVQLDMDAYYNNFDLESLICKETSVVWTRAMRRLAILVLASVKYNEPLLLVGETGCGKTTVCQIIANYYAKELIVVNAHQNTETGDLLGSQRPIRNKSSVQHDLRRNLMQYLTENGIQGLENWTLGELIQAYKEKTTNSEAEGSAIIEEQINLNSILFAWNDGPLVTAMKTGKYFLLDEISLADDSVLERLNSVLEPERSLLLAEKGSHDSHVTATSDFKFFATMNPGGDYGKKELSPALRNRFTELWVPSMEDFQDVFKIVQSRLQVKELADSIVKFSEWYAMEFGGGSTVSGVISIRDILAWVDFINTSHSYLGASAALLNGAAMVFIDALGTNNTAYLAENSETLEKMKSKCVDMLSRFANVDLFRFSNQKIEVAVTQDSFNAGLFSIPRVVTNEGFHSFSLDAPTTATNAMKVTRAMQVNKPILLEGSPGVGKTSLITAMASATGNTLIRINLSEQTDLVDLFGSDAPAENGKAGEFAWRDAPFLRAMQRGEWILLDEMNLASQSVLEGLNACLDHRGEAYIPELGKTFKKHPDFKIFAAQNPQYQGGGRKGLPKSFVNRFSVVYVDTLKAEDLEFILSHVYPLVDSTQSSKLIEFMSTIEDEVVVRKSWGHSGSPWEFNLRDSLRWLSLYTAKNLQVNTQISDFMNMIICQRFRNSEDRTRAEKLFVRSFGSFAKRDNYFNKAPSFVQAGSAITTRNRLMQYNNGDNLLPLQCNFGVMETALRCITYNIPMILTGPTSSGKTCLIRYMANLLGAKLDEFSMNSDVDSMDILGGYEQSDLSRALHNFLNHLYTILSEMVVSKVRSENLDISQALKTIDEISSGVVTAHNYEQFHQQLLSLTGFLQKDVLSTSESLLLKLSQPSSLKFEWFDGLLVQAVEEGRWLVLDNANLCPPSVLDRLNSLLETNGTLIVNECTLANGEPRVITPHPNFRLFLTVDPKYGELSRAMRNRGVEAYMDALGERATLFDRKLLGISGDTEELNVLTSDYVPTAIYGYERCTEMGNFSLLEDSLENGASYMSSIWSIVPFASLNLLQRWKDFVCMSPEFNSNSKKVSQLVLDNFALFHQFGLEKATHDLYEFGSKNASDILGGEVGFGAHQAVHPLINMTLVSSFVSGHILVTSCESTMLFEVVNEVKKIGSLLKSIELDSLNKKIGELTYVEKSAAVYLGRDLKSKPRLGVFQLLQGLFAFVLKVLSIDHSHIFSHSVFNPIFDLLITSNALLETSREQNESKIRVYQELLRRWCEGNSSLLHVDGNTLESTISLFDNGLELTSGLSMGLIWENFRGKYPSSLKGWDYLKSVYGIMDDLDYVSKKQSISASVIIQDLVVAFRQLYTAIVLNEYKEEDLNFVLSKVYSTMNDLKANLISFDNDRQNNFKVEFTYVCDFSESMNANQELKSLYMFSERSLRSIVVGDIVGPFPTILENLWNQNEPIDSRISSLFSSRLLASTLEKVANLKTTAASHVGDTVGDLKLLTGSMIETSKYILSNQRIAFADKLNTWLKHTWMAHGLKGDTSAVEDGEFAKLDPKVARVFKQFLVPASTLIRSNGLTNLGKAWILFACGLIQLYLPSVPNDPAIKEYVISKVYSARMSHLNGLQESWKRSREVMNGDESTYLESTLKELTDTTEPETPKVYRGEDSIDGLIDEWNAMMESSLNFESICNLLSDIESKSSSAKGKLDLFQNNLSKFAQRMKQNYLLYSDLNDILLGYIYALQFGFELVMFDNEKSTQENFSKDWLINTVEMLTPARVESEFANAQAFTKRSAVDDPKADEIMSFFMILGFSEKENHGIDIVGRAIKSLYYRWSLRKMREDQENAQKESMFKYKDEEDHVEEDFQRLFPDFEEVVDLKVTGVKQSDAFELIHHNIATSYIDNFVHGTRLSADALSKIGCALFDKLVSSNLKTDFNNSSALSVVINAAYFTTEDLTQPSKSFHFYRDCNPNEVQKAVKIISSVHLLTKKMLEQWPEHATLRNIAFSTSEFMAFAIGLPLGRFLSKLEQIYTYIAEWQKYSSSQTSLATQYTQLTDLMVSWRKLELSTWKSLFDHEEAMCGEKIGLWWFHLLEVVMIPILDNREDEDQVVNILSALNVFMSRVSYGEFTFRLNLLKAFKNHGLQLDKSHPIVNALGNFIKFYIQFEPIIQEDMAAKRDKLQKEIDEVILLASWKDINIDALKQSARKSHNSLYKIVRKYRDVLSTPVQPIIEQGLSQPVKENEALALPVIEQSSLKEDYGVLLSIPTWNQRPSRLQDTSTIKRNFRVYLDRVKNEELPQLLDFAVETARAADTLRNETPKVLNEGNKKLVAALKTQKQKLLSDTIREIRQSGLKTSMRADILATQKSVNLIIANSNIFGGFLEGYDSTYFRILDLLPRLRAAVGSPCEDVPAADLEKGLSAAENLIHWLIVKRSPLAKFNGEYETFQLYAGDMLTLAKMNNEKLISTECYKSKVENVKFRRMWLPKLLDYAISTCNAIGKFTSTIATRAFEDLKKESEMFSDFESDSLVYTTSNEKMMQEYKEFESRLRNALNVWKRENSNVQFVADVVLNWLNGNAKPVEIDNDVSGTSSIEDCEVEYRKLSSMILVAVQKIAECCKTEVEIDEKGWLIQAQSKVSEYIKLTHIKEIVAKLKTCIEISTLTVDQSSVISSLAAFTFPLVENYFELCSTVFDKARVNYKNLSKATFILSSILYSLATKGFCSPEPPQEQKDDNNLHDGTGLGDGEGAQNNNNDVEEDDDFTENAQKPNDEQNNDEEQDEKDDAVEMEGDMAGELEDLSDQDKEDDEGDNEDGEDLDEEVDDLDELDPNNVDEKMWDEEAKEEKEKESDKLPENSNNDEEMEAREDEEQGEAKQDQKSKEDGEANEDDEEGEEGEEGEEDVGEQEDKVDNQEGDQMEDNVPESEALELPDDINIDGDDDEPQEDSEKEFEDEHEDELHEDKETKDEMQVEENANEEIDEGDPDEQLPEDDEEPSLENEEKEIDDEEEAGAEPEDRIDEEMEDQDHDRSEDKKEGCEEPNDDANAVDGADGLADMDKEEDVDMDAATEQKAGKSGDGAENELNNNEEGENLTGEDNSAAEEKNEKSIEDEARDKANESLKQIGESLKEFHRRRQEILEAEQDDNEANEQSANQNLNEFQHNPDTTADDLQALGAANKDQIQSINEDMAIDEEEEEGARDKVEDENDADAPEMDDNEEIQEGGDDNGAAAQTVVEDSASVSEEKDLSTSKPTTEFDDDDEEEIEEMIGKYAVTDDEPPLSIEEARKLWKESEIATQELASGLCEQLRLILEPTLSTKLRGDYKTGKRLNMKRIIPYIASDFKKDKIWLRRTKPSKREYQIMIAVDDSKSMTESNSSKLALNSIALVSKALSQLESGGLSIVRFGEDVKIVHPFDKPFNANNETGAKIFQWFDFQQSRTDIKALCNESLKIFEDEKFENKADLWQLQIIISDGVCESHENIMRMVRKARDEKIMMVFVVIDGINSKESIMDMQQVRYETNENTGEMVLKVDKYLDSFPFEFYVIVKDINELPEMLSTILRQYFTEISTV</sequence>
<feature type="compositionally biased region" description="Acidic residues" evidence="11">
    <location>
        <begin position="4165"/>
        <end position="4185"/>
    </location>
</feature>
<dbReference type="GO" id="GO:0016887">
    <property type="term" value="F:ATP hydrolysis activity"/>
    <property type="evidence" value="ECO:0007669"/>
    <property type="project" value="InterPro"/>
</dbReference>
<dbReference type="Pfam" id="PF17867">
    <property type="entry name" value="AAA_lid_7"/>
    <property type="match status" value="3"/>
</dbReference>
<dbReference type="InterPro" id="IPR041190">
    <property type="entry name" value="Midasin_AAA_lid_5"/>
</dbReference>
<dbReference type="Pfam" id="PF17865">
    <property type="entry name" value="AAA_lid_5"/>
    <property type="match status" value="1"/>
</dbReference>
<evidence type="ECO:0000256" key="2">
    <source>
        <dbReference type="ARBA" id="ARBA00004642"/>
    </source>
</evidence>
<evidence type="ECO:0000259" key="12">
    <source>
        <dbReference type="PROSITE" id="PS50234"/>
    </source>
</evidence>
<dbReference type="FunFam" id="3.40.50.300:FF:000142">
    <property type="entry name" value="Midasin"/>
    <property type="match status" value="1"/>
</dbReference>
<dbReference type="FunFam" id="3.40.50.300:FF:000712">
    <property type="entry name" value="Midasin"/>
    <property type="match status" value="1"/>
</dbReference>
<dbReference type="InterPro" id="IPR002035">
    <property type="entry name" value="VWF_A"/>
</dbReference>
<dbReference type="FunFam" id="3.40.50.300:FF:000582">
    <property type="entry name" value="Midasin"/>
    <property type="match status" value="1"/>
</dbReference>
<dbReference type="InterPro" id="IPR048617">
    <property type="entry name" value="MDN1_AAA_lid_4"/>
</dbReference>
<dbReference type="Pfam" id="PF07728">
    <property type="entry name" value="AAA_5"/>
    <property type="match status" value="8"/>
</dbReference>
<dbReference type="InterPro" id="IPR027417">
    <property type="entry name" value="P-loop_NTPase"/>
</dbReference>
<keyword evidence="9 10" id="KW-0539">Nucleus</keyword>
<dbReference type="GO" id="GO:0005524">
    <property type="term" value="F:ATP binding"/>
    <property type="evidence" value="ECO:0007669"/>
    <property type="project" value="UniProtKB-KW"/>
</dbReference>
<feature type="compositionally biased region" description="Basic and acidic residues" evidence="11">
    <location>
        <begin position="4380"/>
        <end position="4398"/>
    </location>
</feature>
<comment type="function">
    <text evidence="10">Nuclear chaperone required for maturation and nuclear export of pre-60S ribosome subunits.</text>
</comment>
<evidence type="ECO:0000313" key="14">
    <source>
        <dbReference type="Proteomes" id="UP000005018"/>
    </source>
</evidence>
<evidence type="ECO:0000256" key="9">
    <source>
        <dbReference type="ARBA" id="ARBA00023242"/>
    </source>
</evidence>
<dbReference type="Gene3D" id="3.40.50.300">
    <property type="entry name" value="P-loop containing nucleotide triphosphate hydrolases"/>
    <property type="match status" value="6"/>
</dbReference>
<evidence type="ECO:0000256" key="1">
    <source>
        <dbReference type="ARBA" id="ARBA00004604"/>
    </source>
</evidence>
<feature type="domain" description="VWFA" evidence="12">
    <location>
        <begin position="4639"/>
        <end position="4837"/>
    </location>
</feature>
<evidence type="ECO:0000256" key="4">
    <source>
        <dbReference type="ARBA" id="ARBA00017143"/>
    </source>
</evidence>
<evidence type="ECO:0000256" key="7">
    <source>
        <dbReference type="ARBA" id="ARBA00022840"/>
    </source>
</evidence>
<feature type="compositionally biased region" description="Acidic residues" evidence="11">
    <location>
        <begin position="4193"/>
        <end position="4236"/>
    </location>
</feature>
<feature type="compositionally biased region" description="Basic and acidic residues" evidence="11">
    <location>
        <begin position="4152"/>
        <end position="4164"/>
    </location>
</feature>
<dbReference type="InterPro" id="IPR011704">
    <property type="entry name" value="ATPase_dyneun-rel_AAA"/>
</dbReference>
<dbReference type="CDD" id="cd00009">
    <property type="entry name" value="AAA"/>
    <property type="match status" value="1"/>
</dbReference>
<dbReference type="PANTHER" id="PTHR48103">
    <property type="entry name" value="MIDASIN-RELATED"/>
    <property type="match status" value="1"/>
</dbReference>
<feature type="compositionally biased region" description="Acidic residues" evidence="11">
    <location>
        <begin position="4337"/>
        <end position="4346"/>
    </location>
</feature>
<dbReference type="PIRSF" id="PIRSF010340">
    <property type="entry name" value="Midasin"/>
    <property type="match status" value="1"/>
</dbReference>
<evidence type="ECO:0000256" key="11">
    <source>
        <dbReference type="SAM" id="MobiDB-lite"/>
    </source>
</evidence>
<protein>
    <recommendedName>
        <fullName evidence="4 10">Midasin</fullName>
    </recommendedName>
</protein>
<dbReference type="Pfam" id="PF21108">
    <property type="entry name" value="MDN1_4th"/>
    <property type="match status" value="1"/>
</dbReference>
<dbReference type="CDD" id="cd01460">
    <property type="entry name" value="vWA_midasin"/>
    <property type="match status" value="1"/>
</dbReference>
<feature type="compositionally biased region" description="Polar residues" evidence="11">
    <location>
        <begin position="4428"/>
        <end position="4445"/>
    </location>
</feature>
<dbReference type="EMBL" id="HE681723">
    <property type="protein sequence ID" value="CCG23604.1"/>
    <property type="molecule type" value="Genomic_DNA"/>
</dbReference>
<dbReference type="OrthoDB" id="5186at2759"/>
<feature type="compositionally biased region" description="Acidic residues" evidence="11">
    <location>
        <begin position="4054"/>
        <end position="4109"/>
    </location>
</feature>
<dbReference type="RefSeq" id="XP_003869737.1">
    <property type="nucleotide sequence ID" value="XM_003869688.1"/>
</dbReference>
<dbReference type="GO" id="GO:0030687">
    <property type="term" value="C:preribosome, large subunit precursor"/>
    <property type="evidence" value="ECO:0007669"/>
    <property type="project" value="TreeGrafter"/>
</dbReference>
<dbReference type="eggNOG" id="KOG1808">
    <property type="taxonomic scope" value="Eukaryota"/>
</dbReference>
<dbReference type="InterPro" id="IPR003593">
    <property type="entry name" value="AAA+_ATPase"/>
</dbReference>
<dbReference type="FunFam" id="3.40.50.300:FF:001368">
    <property type="entry name" value="Midasin"/>
    <property type="match status" value="1"/>
</dbReference>
<feature type="compositionally biased region" description="Acidic residues" evidence="11">
    <location>
        <begin position="4250"/>
        <end position="4305"/>
    </location>
</feature>
<evidence type="ECO:0000256" key="5">
    <source>
        <dbReference type="ARBA" id="ARBA00022553"/>
    </source>
</evidence>
<dbReference type="InterPro" id="IPR040848">
    <property type="entry name" value="AAA_lid_7"/>
</dbReference>
<evidence type="ECO:0000256" key="6">
    <source>
        <dbReference type="ARBA" id="ARBA00022741"/>
    </source>
</evidence>
<evidence type="ECO:0000256" key="3">
    <source>
        <dbReference type="ARBA" id="ARBA00007188"/>
    </source>
</evidence>
<dbReference type="PROSITE" id="PS00675">
    <property type="entry name" value="SIGMA54_INTERACT_1"/>
    <property type="match status" value="2"/>
</dbReference>
<dbReference type="PANTHER" id="PTHR48103:SF2">
    <property type="entry name" value="MIDASIN"/>
    <property type="match status" value="1"/>
</dbReference>
<dbReference type="GO" id="GO:0000055">
    <property type="term" value="P:ribosomal large subunit export from nucleus"/>
    <property type="evidence" value="ECO:0007669"/>
    <property type="project" value="TreeGrafter"/>
</dbReference>
<keyword evidence="14" id="KW-1185">Reference proteome</keyword>
<organism evidence="13 14">
    <name type="scientific">Candida orthopsilosis (strain 90-125)</name>
    <name type="common">Yeast</name>
    <dbReference type="NCBI Taxonomy" id="1136231"/>
    <lineage>
        <taxon>Eukaryota</taxon>
        <taxon>Fungi</taxon>
        <taxon>Dikarya</taxon>
        <taxon>Ascomycota</taxon>
        <taxon>Saccharomycotina</taxon>
        <taxon>Pichiomycetes</taxon>
        <taxon>Debaryomycetaceae</taxon>
        <taxon>Candida/Lodderomyces clade</taxon>
        <taxon>Candida</taxon>
    </lineage>
</organism>
<dbReference type="GeneID" id="14541202"/>
<keyword evidence="5" id="KW-0597">Phosphoprotein</keyword>
<dbReference type="Gene3D" id="3.40.50.410">
    <property type="entry name" value="von Willebrand factor, type A domain"/>
    <property type="match status" value="1"/>
</dbReference>
<keyword evidence="6 10" id="KW-0547">Nucleotide-binding</keyword>
<dbReference type="GO" id="GO:0005730">
    <property type="term" value="C:nucleolus"/>
    <property type="evidence" value="ECO:0007669"/>
    <property type="project" value="UniProtKB-SubCell"/>
</dbReference>
<dbReference type="InterPro" id="IPR012099">
    <property type="entry name" value="Midasin"/>
</dbReference>
<dbReference type="Pfam" id="PF00092">
    <property type="entry name" value="VWA"/>
    <property type="match status" value="1"/>
</dbReference>
<comment type="similarity">
    <text evidence="3 10">Belongs to the midasin family.</text>
</comment>
<evidence type="ECO:0000256" key="10">
    <source>
        <dbReference type="PIRNR" id="PIRNR010340"/>
    </source>
</evidence>
<dbReference type="PROSITE" id="PS50234">
    <property type="entry name" value="VWFA"/>
    <property type="match status" value="1"/>
</dbReference>
<dbReference type="Proteomes" id="UP000005018">
    <property type="component" value="Chromosome 5"/>
</dbReference>
<dbReference type="GO" id="GO:0000027">
    <property type="term" value="P:ribosomal large subunit assembly"/>
    <property type="evidence" value="ECO:0007669"/>
    <property type="project" value="InterPro"/>
</dbReference>
<feature type="region of interest" description="Disordered" evidence="11">
    <location>
        <begin position="4005"/>
        <end position="4540"/>
    </location>
</feature>
<feature type="compositionally biased region" description="Acidic residues" evidence="11">
    <location>
        <begin position="4418"/>
        <end position="4427"/>
    </location>
</feature>
<keyword evidence="8 10" id="KW-0143">Chaperone</keyword>
<dbReference type="InterPro" id="IPR036465">
    <property type="entry name" value="vWFA_dom_sf"/>
</dbReference>
<dbReference type="KEGG" id="cot:CORT_0E00130"/>
<feature type="compositionally biased region" description="Acidic residues" evidence="11">
    <location>
        <begin position="4468"/>
        <end position="4504"/>
    </location>
</feature>
<feature type="compositionally biased region" description="Basic and acidic residues" evidence="11">
    <location>
        <begin position="4306"/>
        <end position="4317"/>
    </location>
</feature>
<dbReference type="HOGENOM" id="CLU_000050_0_2_1"/>
<name>H8X6J3_CANO9</name>